<proteinExistence type="predicted"/>
<dbReference type="GO" id="GO:0003700">
    <property type="term" value="F:DNA-binding transcription factor activity"/>
    <property type="evidence" value="ECO:0007669"/>
    <property type="project" value="InterPro"/>
</dbReference>
<dbReference type="OrthoDB" id="1682956at2"/>
<comment type="caution">
    <text evidence="4">The sequence shown here is derived from an EMBL/GenBank/DDBJ whole genome shotgun (WGS) entry which is preliminary data.</text>
</comment>
<keyword evidence="5" id="KW-1185">Reference proteome</keyword>
<dbReference type="RefSeq" id="WP_006782358.1">
    <property type="nucleotide sequence ID" value="NZ_CP040506.1"/>
</dbReference>
<dbReference type="Proteomes" id="UP000005384">
    <property type="component" value="Unassembled WGS sequence"/>
</dbReference>
<gene>
    <name evidence="4" type="ORF">HMPREF9473_04370</name>
</gene>
<organism evidence="4 5">
    <name type="scientific">Hungatella hathewayi WAL-18680</name>
    <dbReference type="NCBI Taxonomy" id="742737"/>
    <lineage>
        <taxon>Bacteria</taxon>
        <taxon>Bacillati</taxon>
        <taxon>Bacillota</taxon>
        <taxon>Clostridia</taxon>
        <taxon>Lachnospirales</taxon>
        <taxon>Lachnospiraceae</taxon>
        <taxon>Hungatella</taxon>
    </lineage>
</organism>
<name>G5ILJ2_9FIRM</name>
<evidence type="ECO:0000256" key="2">
    <source>
        <dbReference type="ARBA" id="ARBA00023125"/>
    </source>
</evidence>
<dbReference type="PROSITE" id="PS00894">
    <property type="entry name" value="HTH_DEOR_1"/>
    <property type="match status" value="1"/>
</dbReference>
<evidence type="ECO:0000313" key="4">
    <source>
        <dbReference type="EMBL" id="EHI57261.1"/>
    </source>
</evidence>
<evidence type="ECO:0000313" key="5">
    <source>
        <dbReference type="Proteomes" id="UP000005384"/>
    </source>
</evidence>
<dbReference type="NCBIfam" id="TIGR02844">
    <property type="entry name" value="spore_III_D"/>
    <property type="match status" value="1"/>
</dbReference>
<sequence length="92" mass="10579">MKEYIEERAVAIANYIIDHNATVRQTAKKFGISKSTVHKDVTDRLEDINPSLAARARVVLDVNKSERHIRGGMATKEKYQHRLQICSNDEER</sequence>
<dbReference type="InterPro" id="IPR014208">
    <property type="entry name" value="Spore_III_D"/>
</dbReference>
<accession>G5ILJ2</accession>
<dbReference type="EMBL" id="ADLN01000120">
    <property type="protein sequence ID" value="EHI57261.1"/>
    <property type="molecule type" value="Genomic_DNA"/>
</dbReference>
<protein>
    <submittedName>
        <fullName evidence="4">Sporulation transcriptional regulator SpoIIID</fullName>
    </submittedName>
</protein>
<dbReference type="InterPro" id="IPR010921">
    <property type="entry name" value="Trp_repressor/repl_initiator"/>
</dbReference>
<dbReference type="GO" id="GO:0043565">
    <property type="term" value="F:sequence-specific DNA binding"/>
    <property type="evidence" value="ECO:0007669"/>
    <property type="project" value="InterPro"/>
</dbReference>
<keyword evidence="2" id="KW-0238">DNA-binding</keyword>
<dbReference type="PATRIC" id="fig|742737.3.peg.4354"/>
<dbReference type="Pfam" id="PF12116">
    <property type="entry name" value="SpoIIID"/>
    <property type="match status" value="1"/>
</dbReference>
<dbReference type="SUPFAM" id="SSF48295">
    <property type="entry name" value="TrpR-like"/>
    <property type="match status" value="1"/>
</dbReference>
<dbReference type="InterPro" id="IPR018356">
    <property type="entry name" value="Tscrpt_reg_HTH_DeoR_CS"/>
</dbReference>
<evidence type="ECO:0000256" key="1">
    <source>
        <dbReference type="ARBA" id="ARBA00023015"/>
    </source>
</evidence>
<evidence type="ECO:0000256" key="3">
    <source>
        <dbReference type="ARBA" id="ARBA00023163"/>
    </source>
</evidence>
<dbReference type="HOGENOM" id="CLU_174628_0_0_9"/>
<keyword evidence="1" id="KW-0805">Transcription regulation</keyword>
<dbReference type="AlphaFoldDB" id="G5ILJ2"/>
<reference evidence="4 5" key="1">
    <citation type="submission" date="2011-08" db="EMBL/GenBank/DDBJ databases">
        <title>The Genome Sequence of Clostridium hathewayi WAL-18680.</title>
        <authorList>
            <consortium name="The Broad Institute Genome Sequencing Platform"/>
            <person name="Earl A."/>
            <person name="Ward D."/>
            <person name="Feldgarden M."/>
            <person name="Gevers D."/>
            <person name="Finegold S.M."/>
            <person name="Summanen P.H."/>
            <person name="Molitoris D.R."/>
            <person name="Song M."/>
            <person name="Daigneault M."/>
            <person name="Allen-Vercoe E."/>
            <person name="Young S.K."/>
            <person name="Zeng Q."/>
            <person name="Gargeya S."/>
            <person name="Fitzgerald M."/>
            <person name="Haas B."/>
            <person name="Abouelleil A."/>
            <person name="Alvarado L."/>
            <person name="Arachchi H.M."/>
            <person name="Berlin A."/>
            <person name="Brown A."/>
            <person name="Chapman S.B."/>
            <person name="Chen Z."/>
            <person name="Dunbar C."/>
            <person name="Freedman E."/>
            <person name="Gearin G."/>
            <person name="Gellesch M."/>
            <person name="Goldberg J."/>
            <person name="Griggs A."/>
            <person name="Gujja S."/>
            <person name="Heiman D."/>
            <person name="Howarth C."/>
            <person name="Larson L."/>
            <person name="Lui A."/>
            <person name="MacDonald P.J.P."/>
            <person name="Montmayeur A."/>
            <person name="Murphy C."/>
            <person name="Neiman D."/>
            <person name="Pearson M."/>
            <person name="Priest M."/>
            <person name="Roberts A."/>
            <person name="Saif S."/>
            <person name="Shea T."/>
            <person name="Shenoy N."/>
            <person name="Sisk P."/>
            <person name="Stolte C."/>
            <person name="Sykes S."/>
            <person name="Wortman J."/>
            <person name="Nusbaum C."/>
            <person name="Birren B."/>
        </authorList>
    </citation>
    <scope>NUCLEOTIDE SEQUENCE [LARGE SCALE GENOMIC DNA]</scope>
    <source>
        <strain evidence="4 5">WAL-18680</strain>
    </source>
</reference>
<keyword evidence="3" id="KW-0804">Transcription</keyword>